<comment type="caution">
    <text evidence="2">The sequence shown here is derived from an EMBL/GenBank/DDBJ whole genome shotgun (WGS) entry which is preliminary data.</text>
</comment>
<feature type="compositionally biased region" description="Basic and acidic residues" evidence="1">
    <location>
        <begin position="53"/>
        <end position="71"/>
    </location>
</feature>
<feature type="compositionally biased region" description="Polar residues" evidence="1">
    <location>
        <begin position="1"/>
        <end position="11"/>
    </location>
</feature>
<evidence type="ECO:0000313" key="3">
    <source>
        <dbReference type="Proteomes" id="UP001189429"/>
    </source>
</evidence>
<feature type="non-terminal residue" evidence="2">
    <location>
        <position position="1"/>
    </location>
</feature>
<name>A0ABN9SR61_9DINO</name>
<sequence>PFSSRPVSTTAPHGEERACPTRRATTSARPTRPQSSARARRPATGRNGQGGEARGEKQREREREREREQTKKKLPKTKSRHEGKNSPGNTLSRPLALRRRARPQQLHRTGRRPIPGGSGLPGGGAAAVAGAASSATEFFYLVVAKRPLGSLGLISGIVKTHSRCAMVLPSPPRFWNSAIVASNESHCMAAAESFPTACPPSARDRCLVVGERELAFTFLARVLFRLLHGEGGRVRGGQDETTPPLERGGGRRQRKRLRGRGRGGRGRV</sequence>
<proteinExistence type="predicted"/>
<feature type="compositionally biased region" description="Low complexity" evidence="1">
    <location>
        <begin position="21"/>
        <end position="37"/>
    </location>
</feature>
<accession>A0ABN9SR61</accession>
<reference evidence="2" key="1">
    <citation type="submission" date="2023-10" db="EMBL/GenBank/DDBJ databases">
        <authorList>
            <person name="Chen Y."/>
            <person name="Shah S."/>
            <person name="Dougan E. K."/>
            <person name="Thang M."/>
            <person name="Chan C."/>
        </authorList>
    </citation>
    <scope>NUCLEOTIDE SEQUENCE [LARGE SCALE GENOMIC DNA]</scope>
</reference>
<organism evidence="2 3">
    <name type="scientific">Prorocentrum cordatum</name>
    <dbReference type="NCBI Taxonomy" id="2364126"/>
    <lineage>
        <taxon>Eukaryota</taxon>
        <taxon>Sar</taxon>
        <taxon>Alveolata</taxon>
        <taxon>Dinophyceae</taxon>
        <taxon>Prorocentrales</taxon>
        <taxon>Prorocentraceae</taxon>
        <taxon>Prorocentrum</taxon>
    </lineage>
</organism>
<feature type="region of interest" description="Disordered" evidence="1">
    <location>
        <begin position="1"/>
        <end position="126"/>
    </location>
</feature>
<feature type="region of interest" description="Disordered" evidence="1">
    <location>
        <begin position="233"/>
        <end position="268"/>
    </location>
</feature>
<gene>
    <name evidence="2" type="ORF">PCOR1329_LOCUS31713</name>
</gene>
<protein>
    <submittedName>
        <fullName evidence="2">Uncharacterized protein</fullName>
    </submittedName>
</protein>
<keyword evidence="3" id="KW-1185">Reference proteome</keyword>
<evidence type="ECO:0000313" key="2">
    <source>
        <dbReference type="EMBL" id="CAK0834240.1"/>
    </source>
</evidence>
<feature type="compositionally biased region" description="Basic residues" evidence="1">
    <location>
        <begin position="72"/>
        <end position="81"/>
    </location>
</feature>
<dbReference type="EMBL" id="CAUYUJ010012581">
    <property type="protein sequence ID" value="CAK0834240.1"/>
    <property type="molecule type" value="Genomic_DNA"/>
</dbReference>
<feature type="compositionally biased region" description="Gly residues" evidence="1">
    <location>
        <begin position="116"/>
        <end position="125"/>
    </location>
</feature>
<feature type="compositionally biased region" description="Basic residues" evidence="1">
    <location>
        <begin position="250"/>
        <end position="268"/>
    </location>
</feature>
<dbReference type="Proteomes" id="UP001189429">
    <property type="component" value="Unassembled WGS sequence"/>
</dbReference>
<evidence type="ECO:0000256" key="1">
    <source>
        <dbReference type="SAM" id="MobiDB-lite"/>
    </source>
</evidence>